<dbReference type="Pfam" id="PF00931">
    <property type="entry name" value="NB-ARC"/>
    <property type="match status" value="1"/>
</dbReference>
<dbReference type="GO" id="GO:0006952">
    <property type="term" value="P:defense response"/>
    <property type="evidence" value="ECO:0007669"/>
    <property type="project" value="UniProtKB-KW"/>
</dbReference>
<feature type="domain" description="NB-ARC" evidence="7">
    <location>
        <begin position="61"/>
        <end position="218"/>
    </location>
</feature>
<evidence type="ECO:0000259" key="9">
    <source>
        <dbReference type="Pfam" id="PF23559"/>
    </source>
</evidence>
<reference evidence="10 11" key="1">
    <citation type="submission" date="2019-06" db="EMBL/GenBank/DDBJ databases">
        <title>WGS assembly of Gossypium darwinii.</title>
        <authorList>
            <person name="Chen Z.J."/>
            <person name="Sreedasyam A."/>
            <person name="Ando A."/>
            <person name="Song Q."/>
            <person name="De L."/>
            <person name="Hulse-Kemp A."/>
            <person name="Ding M."/>
            <person name="Ye W."/>
            <person name="Kirkbride R."/>
            <person name="Jenkins J."/>
            <person name="Plott C."/>
            <person name="Lovell J."/>
            <person name="Lin Y.-M."/>
            <person name="Vaughn R."/>
            <person name="Liu B."/>
            <person name="Li W."/>
            <person name="Simpson S."/>
            <person name="Scheffler B."/>
            <person name="Saski C."/>
            <person name="Grover C."/>
            <person name="Hu G."/>
            <person name="Conover J."/>
            <person name="Carlson J."/>
            <person name="Shu S."/>
            <person name="Boston L."/>
            <person name="Williams M."/>
            <person name="Peterson D."/>
            <person name="Mcgee K."/>
            <person name="Jones D."/>
            <person name="Wendel J."/>
            <person name="Stelly D."/>
            <person name="Grimwood J."/>
            <person name="Schmutz J."/>
        </authorList>
    </citation>
    <scope>NUCLEOTIDE SEQUENCE [LARGE SCALE GENOMIC DNA]</scope>
    <source>
        <strain evidence="10">1808015.09</strain>
    </source>
</reference>
<organism evidence="10 11">
    <name type="scientific">Gossypium darwinii</name>
    <name type="common">Darwin's cotton</name>
    <name type="synonym">Gossypium barbadense var. darwinii</name>
    <dbReference type="NCBI Taxonomy" id="34276"/>
    <lineage>
        <taxon>Eukaryota</taxon>
        <taxon>Viridiplantae</taxon>
        <taxon>Streptophyta</taxon>
        <taxon>Embryophyta</taxon>
        <taxon>Tracheophyta</taxon>
        <taxon>Spermatophyta</taxon>
        <taxon>Magnoliopsida</taxon>
        <taxon>eudicotyledons</taxon>
        <taxon>Gunneridae</taxon>
        <taxon>Pentapetalae</taxon>
        <taxon>rosids</taxon>
        <taxon>malvids</taxon>
        <taxon>Malvales</taxon>
        <taxon>Malvaceae</taxon>
        <taxon>Malvoideae</taxon>
        <taxon>Gossypium</taxon>
    </lineage>
</organism>
<keyword evidence="4" id="KW-0547">Nucleotide-binding</keyword>
<dbReference type="GO" id="GO:0043531">
    <property type="term" value="F:ADP binding"/>
    <property type="evidence" value="ECO:0007669"/>
    <property type="project" value="InterPro"/>
</dbReference>
<evidence type="ECO:0000256" key="1">
    <source>
        <dbReference type="ARBA" id="ARBA00008894"/>
    </source>
</evidence>
<dbReference type="InterPro" id="IPR058922">
    <property type="entry name" value="WHD_DRP"/>
</dbReference>
<dbReference type="FunFam" id="3.40.50.300:FF:001091">
    <property type="entry name" value="Probable disease resistance protein At1g61300"/>
    <property type="match status" value="1"/>
</dbReference>
<proteinExistence type="inferred from homology"/>
<evidence type="ECO:0000313" key="10">
    <source>
        <dbReference type="EMBL" id="TYG81975.1"/>
    </source>
</evidence>
<dbReference type="GO" id="GO:0005524">
    <property type="term" value="F:ATP binding"/>
    <property type="evidence" value="ECO:0007669"/>
    <property type="project" value="UniProtKB-KW"/>
</dbReference>
<dbReference type="InterPro" id="IPR002182">
    <property type="entry name" value="NB-ARC"/>
</dbReference>
<protein>
    <submittedName>
        <fullName evidence="10">Uncharacterized protein</fullName>
    </submittedName>
</protein>
<evidence type="ECO:0000313" key="11">
    <source>
        <dbReference type="Proteomes" id="UP000323506"/>
    </source>
</evidence>
<name>A0A5D2DLL5_GOSDA</name>
<keyword evidence="2" id="KW-0433">Leucine-rich repeat</keyword>
<sequence length="854" mass="97131">MQNVSCFSRASLGKRVSQTVEEVDNIIEQGKFTEALVINDPSTIGVAFQLMEHLEGETMVKSDIWNYLMSDEIGMIGVCGMGGIGKTTIMKHIYNQLSKEIKPLFDVIIWVTVSKELNITKLQQDIANGMNIGALPEVEPKRVSVPCSTELRRRKYVLILDDVWEKFSLAEVGIPKPTSSNGSKLVLTSRSIDVCRSMDCKIVKVHPLSNEESMNLFLVHTGHGVLKVPSLEQILGDIVRECNGLPLAIAVIAGSMKGIYDIAEWRNAVRELRDHVRSVKGTNDEIYRRLKFSFDRLGDFNIQNYYIIPRMELIEYWIDEGFLEIGSRQQSYDRGDTILNRLVNNCLLEKTIGGVKMHDVMRDTALYIKRLGPRFMVKAGVGLKELPSTQEWKEDFERVSFMMNKVSDIPPSLSPNCENLLILLLQNNKSLGRISESFFQNMHSLSILDLSYTNIQQLPNSVSNLEKLNALVLRGCEMLRYLPSLEKLKALRKLDLHDTSIEKVPEGLEMLVNLTYLDLATKSLKELPIAILPQLSCLQCLILYVESYTVKMDGLEAAGLRKLEIFEGRFSELLNFNTYCKSIKGQRLASYLLVVAPAEAKFDVNERRQLLDSQFPVFLPKKEVILSGCHIQREDPVVLPTDLRVLRISKCHNVRSLNDISLLFLQTNELSSFEKLEYLWLKRLDNLRMLVKIETSVSIPKSLPLPGIFSPLKSILIKGCSNIKQLFPFELAHNLQNLEKLVVCECWQMEEIIGPKKEEERSEGKGKKARTEFSLPKLKKLVLKNLPMLKSLCSSSGTMICKSPMEIQVLECRNLKRMPLYPSLFQDTDQSTTFFIGWDHPNAKQDLLPYLVML</sequence>
<dbReference type="SUPFAM" id="SSF52058">
    <property type="entry name" value="L domain-like"/>
    <property type="match status" value="1"/>
</dbReference>
<dbReference type="Pfam" id="PF23559">
    <property type="entry name" value="WHD_DRP"/>
    <property type="match status" value="1"/>
</dbReference>
<feature type="domain" description="Disease resistance protein At4g27190-like leucine-rich repeats" evidence="8">
    <location>
        <begin position="702"/>
        <end position="818"/>
    </location>
</feature>
<keyword evidence="5" id="KW-0611">Plant defense</keyword>
<dbReference type="Proteomes" id="UP000323506">
    <property type="component" value="Chromosome D01"/>
</dbReference>
<dbReference type="InterPro" id="IPR032675">
    <property type="entry name" value="LRR_dom_sf"/>
</dbReference>
<gene>
    <name evidence="10" type="ORF">ES288_D01G049100v1</name>
</gene>
<keyword evidence="3" id="KW-0677">Repeat</keyword>
<dbReference type="InterPro" id="IPR027417">
    <property type="entry name" value="P-loop_NTPase"/>
</dbReference>
<evidence type="ECO:0000256" key="2">
    <source>
        <dbReference type="ARBA" id="ARBA00022614"/>
    </source>
</evidence>
<dbReference type="SUPFAM" id="SSF52540">
    <property type="entry name" value="P-loop containing nucleoside triphosphate hydrolases"/>
    <property type="match status" value="1"/>
</dbReference>
<comment type="similarity">
    <text evidence="1">Belongs to the disease resistance NB-LRR family.</text>
</comment>
<dbReference type="Gene3D" id="1.10.8.430">
    <property type="entry name" value="Helical domain of apoptotic protease-activating factors"/>
    <property type="match status" value="1"/>
</dbReference>
<dbReference type="Pfam" id="PF13855">
    <property type="entry name" value="LRR_8"/>
    <property type="match status" value="1"/>
</dbReference>
<dbReference type="PRINTS" id="PR00364">
    <property type="entry name" value="DISEASERSIST"/>
</dbReference>
<dbReference type="EMBL" id="CM017701">
    <property type="protein sequence ID" value="TYG81975.1"/>
    <property type="molecule type" value="Genomic_DNA"/>
</dbReference>
<evidence type="ECO:0000256" key="4">
    <source>
        <dbReference type="ARBA" id="ARBA00022741"/>
    </source>
</evidence>
<evidence type="ECO:0000256" key="6">
    <source>
        <dbReference type="ARBA" id="ARBA00022840"/>
    </source>
</evidence>
<dbReference type="InterPro" id="IPR057135">
    <property type="entry name" value="At4g27190-like_LRR"/>
</dbReference>
<dbReference type="PANTHER" id="PTHR33463">
    <property type="entry name" value="NB-ARC DOMAIN-CONTAINING PROTEIN-RELATED"/>
    <property type="match status" value="1"/>
</dbReference>
<dbReference type="Gene3D" id="3.40.50.300">
    <property type="entry name" value="P-loop containing nucleotide triphosphate hydrolases"/>
    <property type="match status" value="1"/>
</dbReference>
<dbReference type="InterPro" id="IPR001611">
    <property type="entry name" value="Leu-rich_rpt"/>
</dbReference>
<keyword evidence="6" id="KW-0067">ATP-binding</keyword>
<evidence type="ECO:0000256" key="5">
    <source>
        <dbReference type="ARBA" id="ARBA00022821"/>
    </source>
</evidence>
<dbReference type="InterPro" id="IPR042197">
    <property type="entry name" value="Apaf_helical"/>
</dbReference>
<accession>A0A5D2DLL5</accession>
<keyword evidence="11" id="KW-1185">Reference proteome</keyword>
<dbReference type="AlphaFoldDB" id="A0A5D2DLL5"/>
<evidence type="ECO:0000259" key="7">
    <source>
        <dbReference type="Pfam" id="PF00931"/>
    </source>
</evidence>
<dbReference type="Gene3D" id="3.80.10.10">
    <property type="entry name" value="Ribonuclease Inhibitor"/>
    <property type="match status" value="1"/>
</dbReference>
<evidence type="ECO:0000256" key="3">
    <source>
        <dbReference type="ARBA" id="ARBA00022737"/>
    </source>
</evidence>
<dbReference type="InterPro" id="IPR003591">
    <property type="entry name" value="Leu-rich_rpt_typical-subtyp"/>
</dbReference>
<dbReference type="PANTHER" id="PTHR33463:SF212">
    <property type="entry name" value="AND NB-ARC DOMAINS-CONTAINING DISEASE RESISTANCE PROTEIN, PUTATIVE-RELATED"/>
    <property type="match status" value="1"/>
</dbReference>
<feature type="domain" description="Disease resistance protein winged helix" evidence="9">
    <location>
        <begin position="306"/>
        <end position="363"/>
    </location>
</feature>
<dbReference type="SMART" id="SM00369">
    <property type="entry name" value="LRR_TYP"/>
    <property type="match status" value="3"/>
</dbReference>
<evidence type="ECO:0000259" key="8">
    <source>
        <dbReference type="Pfam" id="PF23247"/>
    </source>
</evidence>
<dbReference type="InterPro" id="IPR050905">
    <property type="entry name" value="Plant_NBS-LRR"/>
</dbReference>
<dbReference type="Pfam" id="PF23247">
    <property type="entry name" value="LRR_RPS2"/>
    <property type="match status" value="1"/>
</dbReference>